<keyword evidence="3" id="KW-0805">Transcription regulation</keyword>
<evidence type="ECO:0000256" key="1">
    <source>
        <dbReference type="ARBA" id="ARBA00004123"/>
    </source>
</evidence>
<dbReference type="AlphaFoldDB" id="A0AAW2LS65"/>
<dbReference type="GO" id="GO:0003681">
    <property type="term" value="F:bent DNA binding"/>
    <property type="evidence" value="ECO:0007669"/>
    <property type="project" value="TreeGrafter"/>
</dbReference>
<reference evidence="8" key="1">
    <citation type="submission" date="2020-06" db="EMBL/GenBank/DDBJ databases">
        <authorList>
            <person name="Li T."/>
            <person name="Hu X."/>
            <person name="Zhang T."/>
            <person name="Song X."/>
            <person name="Zhang H."/>
            <person name="Dai N."/>
            <person name="Sheng W."/>
            <person name="Hou X."/>
            <person name="Wei L."/>
        </authorList>
    </citation>
    <scope>NUCLEOTIDE SEQUENCE</scope>
    <source>
        <strain evidence="8">G02</strain>
        <tissue evidence="8">Leaf</tissue>
    </source>
</reference>
<proteinExistence type="inferred from homology"/>
<keyword evidence="5" id="KW-0804">Transcription</keyword>
<name>A0AAW2LS65_SESRA</name>
<dbReference type="GO" id="GO:0019185">
    <property type="term" value="C:snRNA-activating protein complex"/>
    <property type="evidence" value="ECO:0007669"/>
    <property type="project" value="TreeGrafter"/>
</dbReference>
<evidence type="ECO:0000256" key="4">
    <source>
        <dbReference type="ARBA" id="ARBA00023125"/>
    </source>
</evidence>
<dbReference type="InterPro" id="IPR022042">
    <property type="entry name" value="snRNA-activating_su3"/>
</dbReference>
<accession>A0AAW2LS65</accession>
<feature type="compositionally biased region" description="Basic residues" evidence="7">
    <location>
        <begin position="217"/>
        <end position="229"/>
    </location>
</feature>
<evidence type="ECO:0000256" key="2">
    <source>
        <dbReference type="ARBA" id="ARBA00010410"/>
    </source>
</evidence>
<comment type="caution">
    <text evidence="8">The sequence shown here is derived from an EMBL/GenBank/DDBJ whole genome shotgun (WGS) entry which is preliminary data.</text>
</comment>
<evidence type="ECO:0000256" key="3">
    <source>
        <dbReference type="ARBA" id="ARBA00023015"/>
    </source>
</evidence>
<comment type="similarity">
    <text evidence="2">Belongs to the SNAPC3/SRD2 family.</text>
</comment>
<dbReference type="GO" id="GO:0042796">
    <property type="term" value="P:snRNA transcription by RNA polymerase III"/>
    <property type="evidence" value="ECO:0007669"/>
    <property type="project" value="TreeGrafter"/>
</dbReference>
<evidence type="ECO:0000256" key="7">
    <source>
        <dbReference type="SAM" id="MobiDB-lite"/>
    </source>
</evidence>
<dbReference type="GO" id="GO:0001046">
    <property type="term" value="F:core promoter sequence-specific DNA binding"/>
    <property type="evidence" value="ECO:0007669"/>
    <property type="project" value="TreeGrafter"/>
</dbReference>
<dbReference type="Pfam" id="PF12251">
    <property type="entry name" value="SNAPC3"/>
    <property type="match status" value="1"/>
</dbReference>
<dbReference type="PANTHER" id="PTHR13421">
    <property type="entry name" value="SNRNA-ACTIVATING PROTEIN COMPLEX SUBUNIT 3"/>
    <property type="match status" value="1"/>
</dbReference>
<reference evidence="8" key="2">
    <citation type="journal article" date="2024" name="Plant">
        <title>Genomic evolution and insights into agronomic trait innovations of Sesamum species.</title>
        <authorList>
            <person name="Miao H."/>
            <person name="Wang L."/>
            <person name="Qu L."/>
            <person name="Liu H."/>
            <person name="Sun Y."/>
            <person name="Le M."/>
            <person name="Wang Q."/>
            <person name="Wei S."/>
            <person name="Zheng Y."/>
            <person name="Lin W."/>
            <person name="Duan Y."/>
            <person name="Cao H."/>
            <person name="Xiong S."/>
            <person name="Wang X."/>
            <person name="Wei L."/>
            <person name="Li C."/>
            <person name="Ma Q."/>
            <person name="Ju M."/>
            <person name="Zhao R."/>
            <person name="Li G."/>
            <person name="Mu C."/>
            <person name="Tian Q."/>
            <person name="Mei H."/>
            <person name="Zhang T."/>
            <person name="Gao T."/>
            <person name="Zhang H."/>
        </authorList>
    </citation>
    <scope>NUCLEOTIDE SEQUENCE</scope>
    <source>
        <strain evidence="8">G02</strain>
    </source>
</reference>
<sequence>MSAMLMGHDEGGEDHHVSIPLGGPIYVRDMVGPLIRAPTSKILCFKNFRYSISCFVSLNASLKEELSGDSLDTCDEEILVDELKIIGEDELVNKAFEEAFKEGELAIDASQVTEEHLSPRSDACIFLAKNGSLHGLGRVEILNQTMQLAGFEIASGIFAQQEFGCCGFEFTRRTDDNGTSGPENGGLHNSDGDMKAIVSSECSNVLPLRGCRDKKSNKNHSGKRKKRRHEREEDNSFDESYIAKVEELARIKQKQEEQKAAVRLHSFDSSKVPGSAAMAKADKIRSLKSASVSTKGGLSFFNSSEESVFGYIFCDLVRASKTCDNVPVQFPEAVLCFEVYHNRKTWLKTQEFLVLGRQFLTEVRDKIYCLTDEIMKKAGHNDPSGYFLIEDVFYNDMRDCSAMDYSKPILDWLENSKNDALEKWEFIVSGELQQKQKALLGRQSKQQLPRLKSAHMQTTRFCDIRFRLGAGYLYCHQGDCKHVIVIRDLRLIHPEDVQNRAAYPLLTLQQKFRYRKCSVCKIYRAAKMTVDDKWPCRTPVISVTFVIICFTMQTGLCSTVISPSMIIIMNDYYYLNKNFYWI</sequence>
<evidence type="ECO:0000313" key="8">
    <source>
        <dbReference type="EMBL" id="KAL0321021.1"/>
    </source>
</evidence>
<evidence type="ECO:0000256" key="6">
    <source>
        <dbReference type="ARBA" id="ARBA00023242"/>
    </source>
</evidence>
<comment type="subcellular location">
    <subcellularLocation>
        <location evidence="1">Nucleus</location>
    </subcellularLocation>
</comment>
<dbReference type="GO" id="GO:0001006">
    <property type="term" value="F:RNA polymerase III type 3 promoter sequence-specific DNA binding"/>
    <property type="evidence" value="ECO:0007669"/>
    <property type="project" value="TreeGrafter"/>
</dbReference>
<dbReference type="GO" id="GO:0005634">
    <property type="term" value="C:nucleus"/>
    <property type="evidence" value="ECO:0007669"/>
    <property type="project" value="UniProtKB-SubCell"/>
</dbReference>
<dbReference type="GO" id="GO:0000978">
    <property type="term" value="F:RNA polymerase II cis-regulatory region sequence-specific DNA binding"/>
    <property type="evidence" value="ECO:0007669"/>
    <property type="project" value="TreeGrafter"/>
</dbReference>
<gene>
    <name evidence="8" type="ORF">Sradi_5363600</name>
</gene>
<evidence type="ECO:0000256" key="5">
    <source>
        <dbReference type="ARBA" id="ARBA00023163"/>
    </source>
</evidence>
<feature type="region of interest" description="Disordered" evidence="7">
    <location>
        <begin position="209"/>
        <end position="236"/>
    </location>
</feature>
<dbReference type="GO" id="GO:0042795">
    <property type="term" value="P:snRNA transcription by RNA polymerase II"/>
    <property type="evidence" value="ECO:0007669"/>
    <property type="project" value="TreeGrafter"/>
</dbReference>
<protein>
    <submittedName>
        <fullName evidence="8">snRNA-activating protein complex subunit</fullName>
    </submittedName>
</protein>
<dbReference type="PANTHER" id="PTHR13421:SF16">
    <property type="entry name" value="SNRNA-ACTIVATING PROTEIN COMPLEX SUBUNIT 3"/>
    <property type="match status" value="1"/>
</dbReference>
<dbReference type="EMBL" id="JACGWJ010000024">
    <property type="protein sequence ID" value="KAL0321021.1"/>
    <property type="molecule type" value="Genomic_DNA"/>
</dbReference>
<keyword evidence="6" id="KW-0539">Nucleus</keyword>
<keyword evidence="4" id="KW-0238">DNA-binding</keyword>
<organism evidence="8">
    <name type="scientific">Sesamum radiatum</name>
    <name type="common">Black benniseed</name>
    <dbReference type="NCBI Taxonomy" id="300843"/>
    <lineage>
        <taxon>Eukaryota</taxon>
        <taxon>Viridiplantae</taxon>
        <taxon>Streptophyta</taxon>
        <taxon>Embryophyta</taxon>
        <taxon>Tracheophyta</taxon>
        <taxon>Spermatophyta</taxon>
        <taxon>Magnoliopsida</taxon>
        <taxon>eudicotyledons</taxon>
        <taxon>Gunneridae</taxon>
        <taxon>Pentapetalae</taxon>
        <taxon>asterids</taxon>
        <taxon>lamiids</taxon>
        <taxon>Lamiales</taxon>
        <taxon>Pedaliaceae</taxon>
        <taxon>Sesamum</taxon>
    </lineage>
</organism>